<evidence type="ECO:0000313" key="4">
    <source>
        <dbReference type="Proteomes" id="UP000002258"/>
    </source>
</evidence>
<protein>
    <recommendedName>
        <fullName evidence="5">Opaque-phase-specific protein OP4</fullName>
    </recommendedName>
</protein>
<name>A3LN89_PICST</name>
<organism evidence="3 4">
    <name type="scientific">Scheffersomyces stipitis (strain ATCC 58785 / CBS 6054 / NBRC 10063 / NRRL Y-11545)</name>
    <name type="common">Yeast</name>
    <name type="synonym">Pichia stipitis</name>
    <dbReference type="NCBI Taxonomy" id="322104"/>
    <lineage>
        <taxon>Eukaryota</taxon>
        <taxon>Fungi</taxon>
        <taxon>Dikarya</taxon>
        <taxon>Ascomycota</taxon>
        <taxon>Saccharomycotina</taxon>
        <taxon>Pichiomycetes</taxon>
        <taxon>Debaryomycetaceae</taxon>
        <taxon>Scheffersomyces</taxon>
    </lineage>
</organism>
<dbReference type="RefSeq" id="XP_001382846.2">
    <property type="nucleotide sequence ID" value="XM_001382809.1"/>
</dbReference>
<dbReference type="OrthoDB" id="4025103at2759"/>
<keyword evidence="4" id="KW-1185">Reference proteome</keyword>
<dbReference type="eggNOG" id="ENOG502RQ5Y">
    <property type="taxonomic scope" value="Eukaryota"/>
</dbReference>
<dbReference type="KEGG" id="pic:PICST_66818"/>
<evidence type="ECO:0008006" key="5">
    <source>
        <dbReference type="Google" id="ProtNLM"/>
    </source>
</evidence>
<dbReference type="OMA" id="ESIAGWT"/>
<reference evidence="3 4" key="1">
    <citation type="journal article" date="2007" name="Nat. Biotechnol.">
        <title>Genome sequence of the lignocellulose-bioconverting and xylose-fermenting yeast Pichia stipitis.</title>
        <authorList>
            <person name="Jeffries T.W."/>
            <person name="Grigoriev I.V."/>
            <person name="Grimwood J."/>
            <person name="Laplaza J.M."/>
            <person name="Aerts A."/>
            <person name="Salamov A."/>
            <person name="Schmutz J."/>
            <person name="Lindquist E."/>
            <person name="Dehal P."/>
            <person name="Shapiro H."/>
            <person name="Jin Y.S."/>
            <person name="Passoth V."/>
            <person name="Richardson P.M."/>
        </authorList>
    </citation>
    <scope>NUCLEOTIDE SEQUENCE [LARGE SCALE GENOMIC DNA]</scope>
    <source>
        <strain evidence="4">ATCC 58785 / CBS 6054 / NBRC 10063 / NRRL Y-11545</strain>
    </source>
</reference>
<dbReference type="AlphaFoldDB" id="A3LN89"/>
<accession>A3LN89</accession>
<evidence type="ECO:0000313" key="3">
    <source>
        <dbReference type="EMBL" id="ABN64817.2"/>
    </source>
</evidence>
<dbReference type="InParanoid" id="A3LN89"/>
<sequence length="576" mass="59602">MRLSTVAAALFTATTLVSAQPQIDQVFEPEVGNYERELTVVQALKLEERSAIGDVVDDLLNSINFSKIVSSIDFESISGWANNLLTENDNVKYLDDILIGLKDTGLLPEAVVFLVTNNFTRNIVGEVVVDALPLVLELNITPVLVALDRSGLLYGIISGVIEDPDTLPSIVDIAKKFLATGTVTWSEVWNILEAAIGKLFGSSSSSKTTAPAAAVVPSATTKAAVTKATTAATQATANVGTVSGLDVVASLATVIYPNGAPSAAASVNTAATVSSGTNDATISYLESIYGGSGSSAKREYIKNARRQFYEKANTLVNHPRDNVYEVLARRDNVEDLLTTVFASVQRSGLVTELVHQLLTDDRFQDVVVLLLEGVFNNLADTITNLDVGQTIETLKPLVDSLYNSGVLGNLLEEALSDSNLKTALFNDVKDVLAAVFGGLFGGSSTTSPVAVAPVSSASPATGSGTTAAGTTAAGTTAAQTTAKPVTTGTGITSTSAFLAQIDSLINDVATTLQTSTTGVVNADVIKAVSSNDTVKTNVTTTSTATGSSGAQGLVASSGSKVWSAILGAGMVSFMLI</sequence>
<dbReference type="STRING" id="322104.A3LN89"/>
<dbReference type="EMBL" id="CP000496">
    <property type="protein sequence ID" value="ABN64817.2"/>
    <property type="molecule type" value="Genomic_DNA"/>
</dbReference>
<evidence type="ECO:0000256" key="2">
    <source>
        <dbReference type="SAM" id="SignalP"/>
    </source>
</evidence>
<feature type="chain" id="PRO_5002654906" description="Opaque-phase-specific protein OP4" evidence="2">
    <location>
        <begin position="20"/>
        <end position="576"/>
    </location>
</feature>
<dbReference type="GeneID" id="4837325"/>
<gene>
    <name evidence="3" type="ORF">PICST_66818</name>
</gene>
<keyword evidence="2" id="KW-0732">Signal</keyword>
<feature type="signal peptide" evidence="2">
    <location>
        <begin position="1"/>
        <end position="19"/>
    </location>
</feature>
<dbReference type="Proteomes" id="UP000002258">
    <property type="component" value="Chromosome 2"/>
</dbReference>
<proteinExistence type="predicted"/>
<evidence type="ECO:0000256" key="1">
    <source>
        <dbReference type="SAM" id="MobiDB-lite"/>
    </source>
</evidence>
<feature type="region of interest" description="Disordered" evidence="1">
    <location>
        <begin position="451"/>
        <end position="478"/>
    </location>
</feature>
<dbReference type="HOGENOM" id="CLU_473345_0_0_1"/>